<name>C8TDX2_EIMTE</name>
<evidence type="ECO:0000313" key="2">
    <source>
        <dbReference type="Proteomes" id="UP000243681"/>
    </source>
</evidence>
<accession>C8TDX2</accession>
<reference evidence="1 2" key="1">
    <citation type="journal article" date="2007" name="Genome Res.">
        <title>Sequencing and analysis of chromosome 1 of Eimeria tenella reveals a unique segmental organization.</title>
        <authorList>
            <person name="Ling K.H."/>
            <person name="Rajandream M.A."/>
            <person name="Rivailler P."/>
            <person name="Ivens A."/>
            <person name="Yap S.J."/>
            <person name="Madeira A.M.B.N."/>
            <person name="Mungall K."/>
            <person name="Billington K."/>
            <person name="Yee W.Y."/>
            <person name="Bankier A.T."/>
            <person name="Carroll F."/>
            <person name="Durham A.M."/>
            <person name="Peters N."/>
            <person name="Loo S.S."/>
            <person name="Mat-Isa M.N."/>
            <person name="Novaes J."/>
            <person name="Quail M."/>
            <person name="Rosli R."/>
            <person name="Shamsudin M.N."/>
            <person name="Sobreira T.J.P."/>
            <person name="Tivey A.R."/>
            <person name="Wai S.F."/>
            <person name="White S."/>
            <person name="Wu X."/>
            <person name="Kerhornou A.X."/>
            <person name="Blake D."/>
            <person name="Mohamed R."/>
            <person name="Shirley M."/>
            <person name="Gruber A."/>
            <person name="Berriman M."/>
            <person name="Tomley F."/>
            <person name="Dear P.H."/>
            <person name="Wan K.L."/>
        </authorList>
    </citation>
    <scope>NUCLEOTIDE SEQUENCE [LARGE SCALE GENOMIC DNA]</scope>
    <source>
        <strain evidence="1 2">Houghton</strain>
    </source>
</reference>
<dbReference type="EMBL" id="AM269894">
    <property type="protein sequence ID" value="CAK51458.1"/>
    <property type="molecule type" value="Genomic_DNA"/>
</dbReference>
<gene>
    <name evidence="1" type="ORF">e2017b09.tmp0231</name>
</gene>
<dbReference type="Proteomes" id="UP000243681">
    <property type="component" value="Chromosome 1"/>
</dbReference>
<organism evidence="1 2">
    <name type="scientific">Eimeria tenella</name>
    <name type="common">Coccidian parasite</name>
    <dbReference type="NCBI Taxonomy" id="5802"/>
    <lineage>
        <taxon>Eukaryota</taxon>
        <taxon>Sar</taxon>
        <taxon>Alveolata</taxon>
        <taxon>Apicomplexa</taxon>
        <taxon>Conoidasida</taxon>
        <taxon>Coccidia</taxon>
        <taxon>Eucoccidiorida</taxon>
        <taxon>Eimeriorina</taxon>
        <taxon>Eimeriidae</taxon>
        <taxon>Eimeria</taxon>
    </lineage>
</organism>
<evidence type="ECO:0000313" key="1">
    <source>
        <dbReference type="EMBL" id="CAK51458.1"/>
    </source>
</evidence>
<dbReference type="AlphaFoldDB" id="C8TDX2"/>
<sequence length="142" mass="15597">MLKHALEALDTKLTKQGTKGKRAQQVGPVKLGLGMDHTRLIYRASSINVLSIGTKTLQGGQAFKPCTVPTDSLSLQLLGRRILSNLQAGSSHQPQSSVSCTSTRTILEEQKTKTDRRKVEKAIKRRWAPDSQLKGLSHRIIA</sequence>
<protein>
    <submittedName>
        <fullName evidence="1">Uncharacterized protein</fullName>
    </submittedName>
</protein>
<proteinExistence type="predicted"/>